<feature type="compositionally biased region" description="Polar residues" evidence="1">
    <location>
        <begin position="168"/>
        <end position="181"/>
    </location>
</feature>
<feature type="compositionally biased region" description="Basic and acidic residues" evidence="1">
    <location>
        <begin position="156"/>
        <end position="167"/>
    </location>
</feature>
<dbReference type="OrthoDB" id="6398658at2"/>
<feature type="region of interest" description="Disordered" evidence="1">
    <location>
        <begin position="156"/>
        <end position="181"/>
    </location>
</feature>
<evidence type="ECO:0000313" key="4">
    <source>
        <dbReference type="Proteomes" id="UP000327424"/>
    </source>
</evidence>
<evidence type="ECO:0000256" key="1">
    <source>
        <dbReference type="SAM" id="MobiDB-lite"/>
    </source>
</evidence>
<accession>A0A5J6WNR6</accession>
<organism evidence="3 4">
    <name type="scientific">Moritella marina ATCC 15381</name>
    <dbReference type="NCBI Taxonomy" id="1202962"/>
    <lineage>
        <taxon>Bacteria</taxon>
        <taxon>Pseudomonadati</taxon>
        <taxon>Pseudomonadota</taxon>
        <taxon>Gammaproteobacteria</taxon>
        <taxon>Alteromonadales</taxon>
        <taxon>Moritellaceae</taxon>
        <taxon>Moritella</taxon>
    </lineage>
</organism>
<feature type="chain" id="PRO_5023942277" description="Lipoprotein" evidence="2">
    <location>
        <begin position="20"/>
        <end position="224"/>
    </location>
</feature>
<dbReference type="RefSeq" id="WP_019442991.1">
    <property type="nucleotide sequence ID" value="NZ_ALOE01000038.1"/>
</dbReference>
<dbReference type="KEGG" id="mmaa:FR932_12085"/>
<evidence type="ECO:0008006" key="5">
    <source>
        <dbReference type="Google" id="ProtNLM"/>
    </source>
</evidence>
<proteinExistence type="predicted"/>
<dbReference type="EMBL" id="CP044399">
    <property type="protein sequence ID" value="QFI38535.1"/>
    <property type="molecule type" value="Genomic_DNA"/>
</dbReference>
<gene>
    <name evidence="3" type="ORF">FR932_12085</name>
</gene>
<dbReference type="PROSITE" id="PS51257">
    <property type="entry name" value="PROKAR_LIPOPROTEIN"/>
    <property type="match status" value="1"/>
</dbReference>
<sequence>MKKILITALFSVASLSLVGCSTVASLFQERDNTAELAIVTTDITTKALSDTTYFPSDIVEPLIDQSFATMAREYKMYATYFNICQKAPDDAVCEAPYKTAMTRYKQTKANHDVLSLLWTSDLKDIEIPPAAMNELGELLVKLDYLPVNKDLENNKELEKNKDLENSKAQEGSKGLNSNQSGKFTVEEISQATYHWMQDKGLPKTENILLLHEVLIKSEALKLTI</sequence>
<protein>
    <recommendedName>
        <fullName evidence="5">Lipoprotein</fullName>
    </recommendedName>
</protein>
<reference evidence="3 4" key="1">
    <citation type="submission" date="2019-09" db="EMBL/GenBank/DDBJ databases">
        <title>Hybrid Assembly of the complete Genome of the Deep-Sea Bacterium Moritella marina from long Nanopore and Illumina reads.</title>
        <authorList>
            <person name="Magin S."/>
            <person name="Georgoulis A."/>
            <person name="Papadimitriou K."/>
            <person name="Iliakis G."/>
            <person name="Vorgias C.E."/>
        </authorList>
    </citation>
    <scope>NUCLEOTIDE SEQUENCE [LARGE SCALE GENOMIC DNA]</scope>
    <source>
        <strain evidence="3 4">MP-1</strain>
    </source>
</reference>
<dbReference type="AlphaFoldDB" id="A0A5J6WNR6"/>
<evidence type="ECO:0000313" key="3">
    <source>
        <dbReference type="EMBL" id="QFI38535.1"/>
    </source>
</evidence>
<dbReference type="Proteomes" id="UP000327424">
    <property type="component" value="Chromosome"/>
</dbReference>
<evidence type="ECO:0000256" key="2">
    <source>
        <dbReference type="SAM" id="SignalP"/>
    </source>
</evidence>
<feature type="signal peptide" evidence="2">
    <location>
        <begin position="1"/>
        <end position="19"/>
    </location>
</feature>
<keyword evidence="4" id="KW-1185">Reference proteome</keyword>
<name>A0A5J6WNR6_MORMI</name>
<keyword evidence="2" id="KW-0732">Signal</keyword>